<proteinExistence type="predicted"/>
<sequence length="121" mass="13664">MRKAWCILTLTVMLGAAGCANYNTINAGVHEPESNNQAVMDLLAQAKQNNEYGEYALAESALERALRIEPRNPYLWFELAVVHKWQGQSSQAKSFAQRARSYASTDKMRAQIDRFIDNLVI</sequence>
<dbReference type="Proteomes" id="UP001169760">
    <property type="component" value="Unassembled WGS sequence"/>
</dbReference>
<organism evidence="2 3">
    <name type="scientific">Saccharophagus degradans</name>
    <dbReference type="NCBI Taxonomy" id="86304"/>
    <lineage>
        <taxon>Bacteria</taxon>
        <taxon>Pseudomonadati</taxon>
        <taxon>Pseudomonadota</taxon>
        <taxon>Gammaproteobacteria</taxon>
        <taxon>Cellvibrionales</taxon>
        <taxon>Cellvibrionaceae</taxon>
        <taxon>Saccharophagus</taxon>
    </lineage>
</organism>
<accession>A0AAW7X6I3</accession>
<gene>
    <name evidence="2" type="ORF">Q4521_11915</name>
</gene>
<evidence type="ECO:0000256" key="1">
    <source>
        <dbReference type="SAM" id="SignalP"/>
    </source>
</evidence>
<evidence type="ECO:0000313" key="2">
    <source>
        <dbReference type="EMBL" id="MDO6423182.1"/>
    </source>
</evidence>
<comment type="caution">
    <text evidence="2">The sequence shown here is derived from an EMBL/GenBank/DDBJ whole genome shotgun (WGS) entry which is preliminary data.</text>
</comment>
<dbReference type="PROSITE" id="PS51257">
    <property type="entry name" value="PROKAR_LIPOPROTEIN"/>
    <property type="match status" value="1"/>
</dbReference>
<dbReference type="RefSeq" id="WP_216063075.1">
    <property type="nucleotide sequence ID" value="NZ_JAHKPP010000008.1"/>
</dbReference>
<feature type="chain" id="PRO_5043364486" evidence="1">
    <location>
        <begin position="23"/>
        <end position="121"/>
    </location>
</feature>
<dbReference type="Pfam" id="PF14559">
    <property type="entry name" value="TPR_19"/>
    <property type="match status" value="1"/>
</dbReference>
<reference evidence="2" key="1">
    <citation type="submission" date="2023-07" db="EMBL/GenBank/DDBJ databases">
        <title>Genome content predicts the carbon catabolic preferences of heterotrophic bacteria.</title>
        <authorList>
            <person name="Gralka M."/>
        </authorList>
    </citation>
    <scope>NUCLEOTIDE SEQUENCE</scope>
    <source>
        <strain evidence="2">I3M17_2</strain>
    </source>
</reference>
<name>A0AAW7X6I3_9GAMM</name>
<dbReference type="EMBL" id="JAUOPB010000008">
    <property type="protein sequence ID" value="MDO6423182.1"/>
    <property type="molecule type" value="Genomic_DNA"/>
</dbReference>
<keyword evidence="1" id="KW-0732">Signal</keyword>
<protein>
    <submittedName>
        <fullName evidence="2">Tetratricopeptide repeat protein</fullName>
    </submittedName>
</protein>
<feature type="signal peptide" evidence="1">
    <location>
        <begin position="1"/>
        <end position="22"/>
    </location>
</feature>
<evidence type="ECO:0000313" key="3">
    <source>
        <dbReference type="Proteomes" id="UP001169760"/>
    </source>
</evidence>
<dbReference type="AlphaFoldDB" id="A0AAW7X6I3"/>